<feature type="transmembrane region" description="Helical" evidence="1">
    <location>
        <begin position="151"/>
        <end position="175"/>
    </location>
</feature>
<keyword evidence="1" id="KW-0472">Membrane</keyword>
<evidence type="ECO:0000256" key="1">
    <source>
        <dbReference type="SAM" id="Phobius"/>
    </source>
</evidence>
<feature type="transmembrane region" description="Helical" evidence="1">
    <location>
        <begin position="60"/>
        <end position="83"/>
    </location>
</feature>
<feature type="signal peptide" evidence="2">
    <location>
        <begin position="1"/>
        <end position="36"/>
    </location>
</feature>
<name>A0AA36NAC2_9DINO</name>
<protein>
    <submittedName>
        <fullName evidence="3">Uncharacterized protein</fullName>
    </submittedName>
</protein>
<feature type="transmembrane region" description="Helical" evidence="1">
    <location>
        <begin position="95"/>
        <end position="114"/>
    </location>
</feature>
<feature type="transmembrane region" description="Helical" evidence="1">
    <location>
        <begin position="120"/>
        <end position="139"/>
    </location>
</feature>
<evidence type="ECO:0000256" key="2">
    <source>
        <dbReference type="SAM" id="SignalP"/>
    </source>
</evidence>
<feature type="transmembrane region" description="Helical" evidence="1">
    <location>
        <begin position="263"/>
        <end position="280"/>
    </location>
</feature>
<keyword evidence="1" id="KW-0812">Transmembrane</keyword>
<feature type="chain" id="PRO_5041346896" evidence="2">
    <location>
        <begin position="37"/>
        <end position="316"/>
    </location>
</feature>
<keyword evidence="1" id="KW-1133">Transmembrane helix</keyword>
<sequence length="316" mass="34389">MPESLQAREVLGVAGCVVSLWCGALLALHLASAAQAKPGAEGGFWGTLPSDWDHPEPNYVVSNVVGEFWSVLTTIPVAGALLLYQSFRFPYGPKVMLIFCLTCCMYSLAFTAHLTLQMHIFSTTVIAVMSNALLTFAMFSHVVHRSLGSKILRGGIVAVSEAILVGTVATLPYAIQHGGVWTLFVVQAPGVFLATFLASIMARRSEKPQARMTYGLVTTSGCLLSSAMVLSFVECLVGFEWGFLDSLWGFPYLHIAIHMLEQVGIYVFGVGVAALEALLLRPADFKTAEVRHLGWLPYFFCEAKERHGSARQPQAR</sequence>
<feature type="transmembrane region" description="Helical" evidence="1">
    <location>
        <begin position="181"/>
        <end position="202"/>
    </location>
</feature>
<evidence type="ECO:0000313" key="3">
    <source>
        <dbReference type="EMBL" id="CAJ1398614.1"/>
    </source>
</evidence>
<gene>
    <name evidence="3" type="ORF">EVOR1521_LOCUS22364</name>
</gene>
<dbReference type="EMBL" id="CAUJNA010003305">
    <property type="protein sequence ID" value="CAJ1398614.1"/>
    <property type="molecule type" value="Genomic_DNA"/>
</dbReference>
<dbReference type="Proteomes" id="UP001178507">
    <property type="component" value="Unassembled WGS sequence"/>
</dbReference>
<accession>A0AA36NAC2</accession>
<reference evidence="3" key="1">
    <citation type="submission" date="2023-08" db="EMBL/GenBank/DDBJ databases">
        <authorList>
            <person name="Chen Y."/>
            <person name="Shah S."/>
            <person name="Dougan E. K."/>
            <person name="Thang M."/>
            <person name="Chan C."/>
        </authorList>
    </citation>
    <scope>NUCLEOTIDE SEQUENCE</scope>
</reference>
<dbReference type="AlphaFoldDB" id="A0AA36NAC2"/>
<comment type="caution">
    <text evidence="3">The sequence shown here is derived from an EMBL/GenBank/DDBJ whole genome shotgun (WGS) entry which is preliminary data.</text>
</comment>
<keyword evidence="2" id="KW-0732">Signal</keyword>
<feature type="transmembrane region" description="Helical" evidence="1">
    <location>
        <begin position="214"/>
        <end position="243"/>
    </location>
</feature>
<evidence type="ECO:0000313" key="4">
    <source>
        <dbReference type="Proteomes" id="UP001178507"/>
    </source>
</evidence>
<organism evidence="3 4">
    <name type="scientific">Effrenium voratum</name>
    <dbReference type="NCBI Taxonomy" id="2562239"/>
    <lineage>
        <taxon>Eukaryota</taxon>
        <taxon>Sar</taxon>
        <taxon>Alveolata</taxon>
        <taxon>Dinophyceae</taxon>
        <taxon>Suessiales</taxon>
        <taxon>Symbiodiniaceae</taxon>
        <taxon>Effrenium</taxon>
    </lineage>
</organism>
<keyword evidence="4" id="KW-1185">Reference proteome</keyword>
<proteinExistence type="predicted"/>